<organism evidence="5 6">
    <name type="scientific">Vigna unguiculata</name>
    <name type="common">Cowpea</name>
    <dbReference type="NCBI Taxonomy" id="3917"/>
    <lineage>
        <taxon>Eukaryota</taxon>
        <taxon>Viridiplantae</taxon>
        <taxon>Streptophyta</taxon>
        <taxon>Embryophyta</taxon>
        <taxon>Tracheophyta</taxon>
        <taxon>Spermatophyta</taxon>
        <taxon>Magnoliopsida</taxon>
        <taxon>eudicotyledons</taxon>
        <taxon>Gunneridae</taxon>
        <taxon>Pentapetalae</taxon>
        <taxon>rosids</taxon>
        <taxon>fabids</taxon>
        <taxon>Fabales</taxon>
        <taxon>Fabaceae</taxon>
        <taxon>Papilionoideae</taxon>
        <taxon>50 kb inversion clade</taxon>
        <taxon>NPAAA clade</taxon>
        <taxon>indigoferoid/millettioid clade</taxon>
        <taxon>Phaseoleae</taxon>
        <taxon>Vigna</taxon>
    </lineage>
</organism>
<evidence type="ECO:0000313" key="5">
    <source>
        <dbReference type="EMBL" id="QCE00952.1"/>
    </source>
</evidence>
<feature type="domain" description="Exocyst complex subunit Exo70 C-terminal" evidence="4">
    <location>
        <begin position="95"/>
        <end position="429"/>
    </location>
</feature>
<accession>A0A4D6MK13</accession>
<proteinExistence type="inferred from homology"/>
<dbReference type="Gene3D" id="1.20.1280.170">
    <property type="entry name" value="Exocyst complex component Exo70"/>
    <property type="match status" value="1"/>
</dbReference>
<dbReference type="GO" id="GO:0000145">
    <property type="term" value="C:exocyst"/>
    <property type="evidence" value="ECO:0007669"/>
    <property type="project" value="InterPro"/>
</dbReference>
<sequence length="440" mass="51158">MRFLFSCFVDPVDTYLTKVLVDPEGVPNPRVDLLMHALPSEIMRRLKETAKLMVNGGFMEECSDIYSKWRREFLKQCLRELRLQLYMYNNEDVEKWLKTCKAAGKILFPNERSLCDYLFSGSHVAANVYFEKICKELTISLVSFANTTITTRSYLPNLLCNIVPKMSQSLGELLPEFTSPILFIKSSFLRDLQDIQEILATLNNFGDIIYPDNVSAPFTNGGLHLITKEATDYIIRSCVAWIHRRSGQSNRVENSSFWMVIGRMMELLESELEAKSKDYYTDPALGYIFMINNLSYIEQKRSHLKFDNDWFPRNTTKVQQKCNLYLRRSWNKIVEFLKIETNESVEAVVVAELMKDKLHLFNLHFEETCTIQSTWTVSNKGLKERIIKSIEEILLPRYGKFCDRFQVVSGNQAYEYIKFGIVDIQNCLSNLFQGNMISLC</sequence>
<keyword evidence="3" id="KW-0268">Exocytosis</keyword>
<keyword evidence="6" id="KW-1185">Reference proteome</keyword>
<dbReference type="Pfam" id="PF03081">
    <property type="entry name" value="Exo70_C"/>
    <property type="match status" value="1"/>
</dbReference>
<dbReference type="SUPFAM" id="SSF74788">
    <property type="entry name" value="Cullin repeat-like"/>
    <property type="match status" value="1"/>
</dbReference>
<dbReference type="GO" id="GO:0006887">
    <property type="term" value="P:exocytosis"/>
    <property type="evidence" value="ECO:0007669"/>
    <property type="project" value="UniProtKB-KW"/>
</dbReference>
<dbReference type="Proteomes" id="UP000501690">
    <property type="component" value="Linkage Group LG7"/>
</dbReference>
<reference evidence="5 6" key="1">
    <citation type="submission" date="2019-04" db="EMBL/GenBank/DDBJ databases">
        <title>An improved genome assembly and genetic linkage map for asparagus bean, Vigna unguiculata ssp. sesquipedialis.</title>
        <authorList>
            <person name="Xia Q."/>
            <person name="Zhang R."/>
            <person name="Dong Y."/>
        </authorList>
    </citation>
    <scope>NUCLEOTIDE SEQUENCE [LARGE SCALE GENOMIC DNA]</scope>
    <source>
        <tissue evidence="5">Leaf</tissue>
    </source>
</reference>
<keyword evidence="3" id="KW-0653">Protein transport</keyword>
<comment type="similarity">
    <text evidence="1 3">Belongs to the EXO70 family.</text>
</comment>
<protein>
    <recommendedName>
        <fullName evidence="3">Exocyst subunit Exo70 family protein</fullName>
    </recommendedName>
</protein>
<evidence type="ECO:0000313" key="6">
    <source>
        <dbReference type="Proteomes" id="UP000501690"/>
    </source>
</evidence>
<evidence type="ECO:0000256" key="3">
    <source>
        <dbReference type="RuleBase" id="RU365026"/>
    </source>
</evidence>
<comment type="function">
    <text evidence="3">Component of the exocyst complex.</text>
</comment>
<dbReference type="GO" id="GO:0015031">
    <property type="term" value="P:protein transport"/>
    <property type="evidence" value="ECO:0007669"/>
    <property type="project" value="UniProtKB-KW"/>
</dbReference>
<dbReference type="PANTHER" id="PTHR12542">
    <property type="entry name" value="EXOCYST COMPLEX PROTEIN EXO70"/>
    <property type="match status" value="1"/>
</dbReference>
<dbReference type="AlphaFoldDB" id="A0A4D6MK13"/>
<evidence type="ECO:0000256" key="1">
    <source>
        <dbReference type="ARBA" id="ARBA00006756"/>
    </source>
</evidence>
<evidence type="ECO:0000256" key="2">
    <source>
        <dbReference type="ARBA" id="ARBA00022448"/>
    </source>
</evidence>
<gene>
    <name evidence="5" type="ORF">DEO72_LG7g2243</name>
</gene>
<evidence type="ECO:0000259" key="4">
    <source>
        <dbReference type="Pfam" id="PF03081"/>
    </source>
</evidence>
<dbReference type="InterPro" id="IPR046364">
    <property type="entry name" value="Exo70_C"/>
</dbReference>
<dbReference type="GO" id="GO:0005546">
    <property type="term" value="F:phosphatidylinositol-4,5-bisphosphate binding"/>
    <property type="evidence" value="ECO:0007669"/>
    <property type="project" value="InterPro"/>
</dbReference>
<dbReference type="EMBL" id="CP039351">
    <property type="protein sequence ID" value="QCE00952.1"/>
    <property type="molecule type" value="Genomic_DNA"/>
</dbReference>
<dbReference type="InterPro" id="IPR004140">
    <property type="entry name" value="Exo70"/>
</dbReference>
<dbReference type="PANTHER" id="PTHR12542:SF180">
    <property type="entry name" value="EXOCYST SUBUNIT EXO70 FAMILY PROTEIN"/>
    <property type="match status" value="1"/>
</dbReference>
<keyword evidence="2 3" id="KW-0813">Transport</keyword>
<name>A0A4D6MK13_VIGUN</name>
<dbReference type="InterPro" id="IPR016159">
    <property type="entry name" value="Cullin_repeat-like_dom_sf"/>
</dbReference>